<keyword evidence="3" id="KW-1185">Reference proteome</keyword>
<evidence type="ECO:0000313" key="2">
    <source>
        <dbReference type="EMBL" id="MBO9204774.1"/>
    </source>
</evidence>
<dbReference type="Pfam" id="PF04397">
    <property type="entry name" value="LytTR"/>
    <property type="match status" value="1"/>
</dbReference>
<dbReference type="InterPro" id="IPR007492">
    <property type="entry name" value="LytTR_DNA-bd_dom"/>
</dbReference>
<protein>
    <submittedName>
        <fullName evidence="2">LytTR family transcriptional regulator</fullName>
    </submittedName>
</protein>
<organism evidence="2 3">
    <name type="scientific">Niastella soli</name>
    <dbReference type="NCBI Taxonomy" id="2821487"/>
    <lineage>
        <taxon>Bacteria</taxon>
        <taxon>Pseudomonadati</taxon>
        <taxon>Bacteroidota</taxon>
        <taxon>Chitinophagia</taxon>
        <taxon>Chitinophagales</taxon>
        <taxon>Chitinophagaceae</taxon>
        <taxon>Niastella</taxon>
    </lineage>
</organism>
<dbReference type="Gene3D" id="2.40.50.1020">
    <property type="entry name" value="LytTr DNA-binding domain"/>
    <property type="match status" value="1"/>
</dbReference>
<dbReference type="SMART" id="SM00850">
    <property type="entry name" value="LytTR"/>
    <property type="match status" value="1"/>
</dbReference>
<comment type="caution">
    <text evidence="2">The sequence shown here is derived from an EMBL/GenBank/DDBJ whole genome shotgun (WGS) entry which is preliminary data.</text>
</comment>
<gene>
    <name evidence="2" type="ORF">J7I42_31080</name>
</gene>
<evidence type="ECO:0000313" key="3">
    <source>
        <dbReference type="Proteomes" id="UP000677244"/>
    </source>
</evidence>
<dbReference type="EMBL" id="JAGHKO010000017">
    <property type="protein sequence ID" value="MBO9204774.1"/>
    <property type="molecule type" value="Genomic_DNA"/>
</dbReference>
<dbReference type="PROSITE" id="PS50930">
    <property type="entry name" value="HTH_LYTTR"/>
    <property type="match status" value="1"/>
</dbReference>
<accession>A0ABS3Z3R1</accession>
<dbReference type="Proteomes" id="UP000677244">
    <property type="component" value="Unassembled WGS sequence"/>
</dbReference>
<name>A0ABS3Z3R1_9BACT</name>
<dbReference type="RefSeq" id="WP_209143680.1">
    <property type="nucleotide sequence ID" value="NZ_JAGHKO010000017.1"/>
</dbReference>
<evidence type="ECO:0000259" key="1">
    <source>
        <dbReference type="PROSITE" id="PS50930"/>
    </source>
</evidence>
<reference evidence="2 3" key="1">
    <citation type="submission" date="2021-03" db="EMBL/GenBank/DDBJ databases">
        <title>Assistant Professor.</title>
        <authorList>
            <person name="Huq M.A."/>
        </authorList>
    </citation>
    <scope>NUCLEOTIDE SEQUENCE [LARGE SCALE GENOMIC DNA]</scope>
    <source>
        <strain evidence="2 3">MAH-29</strain>
    </source>
</reference>
<proteinExistence type="predicted"/>
<sequence length="106" mass="12251">MMIPFFVWKSKQLLPVNPEDVLFLRAMGNYTEVVLRNYKLFMVRSTLLNALKKLPPELFIKTHRGWAVSILHIVNVEKDTVKVGKTAIPISRKLYKTVLGQLNVIE</sequence>
<feature type="domain" description="HTH LytTR-type" evidence="1">
    <location>
        <begin position="9"/>
        <end position="104"/>
    </location>
</feature>